<keyword evidence="2 8" id="KW-0813">Transport</keyword>
<evidence type="ECO:0000256" key="3">
    <source>
        <dbReference type="ARBA" id="ARBA00022452"/>
    </source>
</evidence>
<evidence type="ECO:0000256" key="1">
    <source>
        <dbReference type="ARBA" id="ARBA00004571"/>
    </source>
</evidence>
<dbReference type="InterPro" id="IPR023996">
    <property type="entry name" value="TonB-dep_OMP_SusC/RagA"/>
</dbReference>
<dbReference type="STRING" id="295069.SAMN05421856_103318"/>
<keyword evidence="4 8" id="KW-0812">Transmembrane</keyword>
<evidence type="ECO:0000256" key="6">
    <source>
        <dbReference type="ARBA" id="ARBA00023136"/>
    </source>
</evidence>
<accession>A0A1H7YH86</accession>
<dbReference type="InterPro" id="IPR039426">
    <property type="entry name" value="TonB-dep_rcpt-like"/>
</dbReference>
<dbReference type="InterPro" id="IPR012910">
    <property type="entry name" value="Plug_dom"/>
</dbReference>
<feature type="domain" description="TonB-dependent receptor plug" evidence="11">
    <location>
        <begin position="109"/>
        <end position="235"/>
    </location>
</feature>
<comment type="subcellular location">
    <subcellularLocation>
        <location evidence="1 8">Cell outer membrane</location>
        <topology evidence="1 8">Multi-pass membrane protein</topology>
    </subcellularLocation>
</comment>
<keyword evidence="5 9" id="KW-0798">TonB box</keyword>
<dbReference type="Pfam" id="PF07715">
    <property type="entry name" value="Plug"/>
    <property type="match status" value="1"/>
</dbReference>
<evidence type="ECO:0000259" key="11">
    <source>
        <dbReference type="Pfam" id="PF07715"/>
    </source>
</evidence>
<dbReference type="SUPFAM" id="SSF56935">
    <property type="entry name" value="Porins"/>
    <property type="match status" value="1"/>
</dbReference>
<dbReference type="InterPro" id="IPR023997">
    <property type="entry name" value="TonB-dep_OMP_SusC/RagA_CS"/>
</dbReference>
<evidence type="ECO:0000259" key="10">
    <source>
        <dbReference type="Pfam" id="PF00593"/>
    </source>
</evidence>
<dbReference type="Gene3D" id="2.170.130.10">
    <property type="entry name" value="TonB-dependent receptor, plug domain"/>
    <property type="match status" value="1"/>
</dbReference>
<comment type="similarity">
    <text evidence="8 9">Belongs to the TonB-dependent receptor family.</text>
</comment>
<dbReference type="Gene3D" id="2.40.170.20">
    <property type="entry name" value="TonB-dependent receptor, beta-barrel domain"/>
    <property type="match status" value="1"/>
</dbReference>
<name>A0A1H7YH86_9FLAO</name>
<dbReference type="GO" id="GO:0009279">
    <property type="term" value="C:cell outer membrane"/>
    <property type="evidence" value="ECO:0007669"/>
    <property type="project" value="UniProtKB-SubCell"/>
</dbReference>
<keyword evidence="7 8" id="KW-0998">Cell outer membrane</keyword>
<dbReference type="SUPFAM" id="SSF49464">
    <property type="entry name" value="Carboxypeptidase regulatory domain-like"/>
    <property type="match status" value="1"/>
</dbReference>
<dbReference type="NCBIfam" id="TIGR04057">
    <property type="entry name" value="SusC_RagA_signa"/>
    <property type="match status" value="1"/>
</dbReference>
<evidence type="ECO:0000256" key="9">
    <source>
        <dbReference type="RuleBase" id="RU003357"/>
    </source>
</evidence>
<evidence type="ECO:0000256" key="7">
    <source>
        <dbReference type="ARBA" id="ARBA00023237"/>
    </source>
</evidence>
<dbReference type="Proteomes" id="UP000199450">
    <property type="component" value="Unassembled WGS sequence"/>
</dbReference>
<evidence type="ECO:0000256" key="5">
    <source>
        <dbReference type="ARBA" id="ARBA00023077"/>
    </source>
</evidence>
<reference evidence="13" key="1">
    <citation type="submission" date="2016-10" db="EMBL/GenBank/DDBJ databases">
        <authorList>
            <person name="Varghese N."/>
            <person name="Submissions S."/>
        </authorList>
    </citation>
    <scope>NUCLEOTIDE SEQUENCE [LARGE SCALE GENOMIC DNA]</scope>
    <source>
        <strain evidence="13">DSM 17453</strain>
    </source>
</reference>
<dbReference type="InterPro" id="IPR036942">
    <property type="entry name" value="Beta-barrel_TonB_sf"/>
</dbReference>
<keyword evidence="3 8" id="KW-1134">Transmembrane beta strand</keyword>
<dbReference type="EMBL" id="FOBV01000003">
    <property type="protein sequence ID" value="SEM45261.1"/>
    <property type="molecule type" value="Genomic_DNA"/>
</dbReference>
<proteinExistence type="inferred from homology"/>
<keyword evidence="13" id="KW-1185">Reference proteome</keyword>
<dbReference type="InterPro" id="IPR000531">
    <property type="entry name" value="Beta-barrel_TonB"/>
</dbReference>
<evidence type="ECO:0000256" key="4">
    <source>
        <dbReference type="ARBA" id="ARBA00022692"/>
    </source>
</evidence>
<keyword evidence="6 8" id="KW-0472">Membrane</keyword>
<evidence type="ECO:0000313" key="13">
    <source>
        <dbReference type="Proteomes" id="UP000199450"/>
    </source>
</evidence>
<dbReference type="Pfam" id="PF00593">
    <property type="entry name" value="TonB_dep_Rec_b-barrel"/>
    <property type="match status" value="1"/>
</dbReference>
<dbReference type="NCBIfam" id="TIGR04056">
    <property type="entry name" value="OMP_RagA_SusC"/>
    <property type="match status" value="1"/>
</dbReference>
<protein>
    <submittedName>
        <fullName evidence="12">TonB-linked outer membrane protein, SusC/RagA family</fullName>
    </submittedName>
</protein>
<dbReference type="PROSITE" id="PS52016">
    <property type="entry name" value="TONB_DEPENDENT_REC_3"/>
    <property type="match status" value="1"/>
</dbReference>
<dbReference type="InterPro" id="IPR037066">
    <property type="entry name" value="Plug_dom_sf"/>
</dbReference>
<gene>
    <name evidence="12" type="ORF">SAMN05421856_103318</name>
</gene>
<dbReference type="AlphaFoldDB" id="A0A1H7YH86"/>
<feature type="domain" description="TonB-dependent receptor-like beta-barrel" evidence="10">
    <location>
        <begin position="391"/>
        <end position="950"/>
    </location>
</feature>
<evidence type="ECO:0000313" key="12">
    <source>
        <dbReference type="EMBL" id="SEM45261.1"/>
    </source>
</evidence>
<evidence type="ECO:0000256" key="8">
    <source>
        <dbReference type="PROSITE-ProRule" id="PRU01360"/>
    </source>
</evidence>
<dbReference type="InterPro" id="IPR008969">
    <property type="entry name" value="CarboxyPept-like_regulatory"/>
</dbReference>
<organism evidence="12 13">
    <name type="scientific">Chryseobacterium taichungense</name>
    <dbReference type="NCBI Taxonomy" id="295069"/>
    <lineage>
        <taxon>Bacteria</taxon>
        <taxon>Pseudomonadati</taxon>
        <taxon>Bacteroidota</taxon>
        <taxon>Flavobacteriia</taxon>
        <taxon>Flavobacteriales</taxon>
        <taxon>Weeksellaceae</taxon>
        <taxon>Chryseobacterium group</taxon>
        <taxon>Chryseobacterium</taxon>
    </lineage>
</organism>
<evidence type="ECO:0000256" key="2">
    <source>
        <dbReference type="ARBA" id="ARBA00022448"/>
    </source>
</evidence>
<sequence>MAFGFTLLVSGVAIGQMRTITGTVTENSHPVKGVSVFQEGSEEVAVTNAAGVYRVQVSGENPVIIYRHPDYPERKITLGSRITVNISLGKEKEIEEVVLNAGYYKVKDKERTGSIAKISAKDIENQPVTNVLASAQGRMAGVSITQNSGTAGGGFEVQIRGKNSLRPEGNYPLYIVDGVPLNSQSNALTSLSAGILSKGEASPLNSINPNDIESMEVLKDADATAIYGSRGANGVVIITTKKGSSRKASLEFTMSTTISKVNRFIEMANTSEYLQLRKDAFKNDNISTYPVTAYDLNGKWDQSRETDWYKTFIGNTFLSQQQQLSYSGGNTQNQYHLGIHHQEQGTAFGNGMGYKRSGFNLSNTYSSEDRKLKISPTIYYTVQDNNLNDADLTRQILLAPNAPALYNPNGKLNWEGNTFANPLAKLENKYSSKIKTLTSNMNVDYRLFEDLSLKLNAGYTLTEQNESRLNPSTAFNPSTGANSSTSVRYDGVVVRDSWIIEPQLHWNKKWTHHKLSALAGMTVEERKDQILRLQGSDFSSNDLIGNLSNAKVQKVLEDNEVQYRYNAFFGRFNYDYSGKYIVNLTARRDGSSRFGPQKRFANFGAVGAAWIFSKESFLENNPWLNFGKLRMSLGTAGSDLIGDYQFMDTYTTTTQIYDGVSGIYPSRLFNPDFSWEKTTKLETALELGLFKDKVNLTVAYYQNRSSNQLVGLPLAATTGFLTVQSNFPAKVQNTGAEAELNVNLIRKKDLRWSVAANLTVPRTKLLEFDNIESTSYATMYEVGSSMNIKKVYELKGVNPDTGVYEFSDLNGDGKIDLNDRTKVVDIGMKFFGGLSSQINYKNWSFAFLIQGVKQRQYSLDYSISLLGIMSNVPSYMLDYWTPENRDSRYQRPGTGTNSDVTRAHSLYQSSDAVIVDASFIRLNNVQLSYKIPLKEGLIRDLTLQAQAQNLFTITGYKGLDPEVAGFYLPSIRSYSLSATLKF</sequence>